<dbReference type="GO" id="GO:0046872">
    <property type="term" value="F:metal ion binding"/>
    <property type="evidence" value="ECO:0007669"/>
    <property type="project" value="UniProtKB-KW"/>
</dbReference>
<dbReference type="AlphaFoldDB" id="T1FN07"/>
<keyword evidence="9 12" id="KW-0456">Lyase</keyword>
<dbReference type="SUPFAM" id="SSF51556">
    <property type="entry name" value="Metallo-dependent hydrolases"/>
    <property type="match status" value="1"/>
</dbReference>
<evidence type="ECO:0000256" key="1">
    <source>
        <dbReference type="ARBA" id="ARBA00005079"/>
    </source>
</evidence>
<evidence type="ECO:0000256" key="7">
    <source>
        <dbReference type="ARBA" id="ARBA00022793"/>
    </source>
</evidence>
<evidence type="ECO:0000256" key="8">
    <source>
        <dbReference type="ARBA" id="ARBA00022833"/>
    </source>
</evidence>
<dbReference type="GO" id="GO:0019748">
    <property type="term" value="P:secondary metabolic process"/>
    <property type="evidence" value="ECO:0000318"/>
    <property type="project" value="GO_Central"/>
</dbReference>
<dbReference type="InterPro" id="IPR006680">
    <property type="entry name" value="Amidohydro-rel"/>
</dbReference>
<feature type="domain" description="Amidohydrolase-related" evidence="13">
    <location>
        <begin position="8"/>
        <end position="332"/>
    </location>
</feature>
<sequence length="345" mass="39176">MPHPPLKIDLHTHILPESWPDLEKRYGYGGWVKLEIKNGNGYMMKDGKLFRRVDENCWNVHHRIKEMNFTGVNYQVLSTVPVMFSYWAEADHANEVSQFLNNHISATVDKHPDRFMALGTLPLQSPALSVAEIQRCKKELGLPGFQIGSHVNDWNLDADELEPVFQALVDNDCCLFIHPWDMETKRLDQYFLPWLVGMPTESTTAICSLIFGGVLEKFPKLRVCVAHGGGSFPYTLGRLEHGYHSIPELCATKCKLTPKQFVGRLYFDSLVHDSEALKFLVQTMGEDQVILGSDYPFRLGENKPGLLIESIDSFSQTTKNQLLGLNALNFLGVDRTKCCQENLFN</sequence>
<evidence type="ECO:0000256" key="6">
    <source>
        <dbReference type="ARBA" id="ARBA00022723"/>
    </source>
</evidence>
<evidence type="ECO:0000313" key="14">
    <source>
        <dbReference type="EMBL" id="ESO03982.1"/>
    </source>
</evidence>
<proteinExistence type="inferred from homology"/>
<reference evidence="15" key="3">
    <citation type="submission" date="2015-06" db="UniProtKB">
        <authorList>
            <consortium name="EnsemblMetazoa"/>
        </authorList>
    </citation>
    <scope>IDENTIFICATION</scope>
</reference>
<protein>
    <recommendedName>
        <fullName evidence="5 12">2-amino-3-carboxymuconate-6-semialdehyde decarboxylase</fullName>
        <ecNumber evidence="4 12">4.1.1.45</ecNumber>
    </recommendedName>
    <alternativeName>
        <fullName evidence="11 12">Picolinate carboxylase</fullName>
    </alternativeName>
</protein>
<dbReference type="OrthoDB" id="191270at2759"/>
<comment type="catalytic activity">
    <reaction evidence="12">
        <text>2-amino-3-carboxymuconate 6-semialdehyde + H(+) = 2-aminomuconate 6-semialdehyde + CO2</text>
        <dbReference type="Rhea" id="RHEA:16557"/>
        <dbReference type="ChEBI" id="CHEBI:15378"/>
        <dbReference type="ChEBI" id="CHEBI:16526"/>
        <dbReference type="ChEBI" id="CHEBI:77634"/>
        <dbReference type="ChEBI" id="CHEBI:77803"/>
        <dbReference type="EC" id="4.1.1.45"/>
    </reaction>
</comment>
<dbReference type="InterPro" id="IPR032465">
    <property type="entry name" value="ACMSD"/>
</dbReference>
<dbReference type="Proteomes" id="UP000015101">
    <property type="component" value="Unassembled WGS sequence"/>
</dbReference>
<organism evidence="15 16">
    <name type="scientific">Helobdella robusta</name>
    <name type="common">Californian leech</name>
    <dbReference type="NCBI Taxonomy" id="6412"/>
    <lineage>
        <taxon>Eukaryota</taxon>
        <taxon>Metazoa</taxon>
        <taxon>Spiralia</taxon>
        <taxon>Lophotrochozoa</taxon>
        <taxon>Annelida</taxon>
        <taxon>Clitellata</taxon>
        <taxon>Hirudinea</taxon>
        <taxon>Rhynchobdellida</taxon>
        <taxon>Glossiphoniidae</taxon>
        <taxon>Helobdella</taxon>
    </lineage>
</organism>
<dbReference type="GO" id="GO:0005737">
    <property type="term" value="C:cytoplasm"/>
    <property type="evidence" value="ECO:0000318"/>
    <property type="project" value="GO_Central"/>
</dbReference>
<evidence type="ECO:0000256" key="3">
    <source>
        <dbReference type="ARBA" id="ARBA00011245"/>
    </source>
</evidence>
<keyword evidence="8" id="KW-0862">Zinc</keyword>
<dbReference type="GeneID" id="20210206"/>
<dbReference type="CTD" id="20210206"/>
<name>T1FN07_HELRO</name>
<comment type="subunit">
    <text evidence="3 12">Monomer.</text>
</comment>
<gene>
    <name evidence="15" type="primary">20210206</name>
    <name evidence="14" type="ORF">HELRODRAFT_185598</name>
</gene>
<dbReference type="EMBL" id="KB096551">
    <property type="protein sequence ID" value="ESO03982.1"/>
    <property type="molecule type" value="Genomic_DNA"/>
</dbReference>
<dbReference type="eggNOG" id="KOG4245">
    <property type="taxonomic scope" value="Eukaryota"/>
</dbReference>
<dbReference type="InterPro" id="IPR032466">
    <property type="entry name" value="Metal_Hydrolase"/>
</dbReference>
<reference evidence="14 16" key="2">
    <citation type="journal article" date="2013" name="Nature">
        <title>Insights into bilaterian evolution from three spiralian genomes.</title>
        <authorList>
            <person name="Simakov O."/>
            <person name="Marletaz F."/>
            <person name="Cho S.J."/>
            <person name="Edsinger-Gonzales E."/>
            <person name="Havlak P."/>
            <person name="Hellsten U."/>
            <person name="Kuo D.H."/>
            <person name="Larsson T."/>
            <person name="Lv J."/>
            <person name="Arendt D."/>
            <person name="Savage R."/>
            <person name="Osoegawa K."/>
            <person name="de Jong P."/>
            <person name="Grimwood J."/>
            <person name="Chapman J.A."/>
            <person name="Shapiro H."/>
            <person name="Aerts A."/>
            <person name="Otillar R.P."/>
            <person name="Terry A.Y."/>
            <person name="Boore J.L."/>
            <person name="Grigoriev I.V."/>
            <person name="Lindberg D.R."/>
            <person name="Seaver E.C."/>
            <person name="Weisblat D.A."/>
            <person name="Putnam N.H."/>
            <person name="Rokhsar D.S."/>
        </authorList>
    </citation>
    <scope>NUCLEOTIDE SEQUENCE</scope>
</reference>
<dbReference type="Gene3D" id="3.20.20.140">
    <property type="entry name" value="Metal-dependent hydrolases"/>
    <property type="match status" value="1"/>
</dbReference>
<dbReference type="GO" id="GO:0170039">
    <property type="term" value="P:proteinogenic amino acid metabolic process"/>
    <property type="evidence" value="ECO:0007669"/>
    <property type="project" value="UniProtKB-ARBA"/>
</dbReference>
<keyword evidence="7 12" id="KW-0210">Decarboxylase</keyword>
<dbReference type="KEGG" id="hro:HELRODRAFT_185598"/>
<dbReference type="Pfam" id="PF04909">
    <property type="entry name" value="Amidohydro_2"/>
    <property type="match status" value="1"/>
</dbReference>
<dbReference type="UniPathway" id="UPA00270"/>
<dbReference type="GO" id="GO:0016787">
    <property type="term" value="F:hydrolase activity"/>
    <property type="evidence" value="ECO:0007669"/>
    <property type="project" value="InterPro"/>
</dbReference>
<accession>T1FN07</accession>
<comment type="similarity">
    <text evidence="2">Belongs to the metallo-dependent hydrolases superfamily. ACMSD family.</text>
</comment>
<keyword evidence="6" id="KW-0479">Metal-binding</keyword>
<dbReference type="FunFam" id="3.20.20.140:FF:000029">
    <property type="entry name" value="2-amino-3-carboxymuconate-6-semialdehyde decarboxylase"/>
    <property type="match status" value="1"/>
</dbReference>
<dbReference type="InParanoid" id="T1FN07"/>
<dbReference type="RefSeq" id="XP_009017918.1">
    <property type="nucleotide sequence ID" value="XM_009019670.1"/>
</dbReference>
<evidence type="ECO:0000313" key="15">
    <source>
        <dbReference type="EnsemblMetazoa" id="HelroP185598"/>
    </source>
</evidence>
<dbReference type="GO" id="GO:0170033">
    <property type="term" value="P:L-amino acid metabolic process"/>
    <property type="evidence" value="ECO:0007669"/>
    <property type="project" value="UniProtKB-ARBA"/>
</dbReference>
<evidence type="ECO:0000313" key="16">
    <source>
        <dbReference type="Proteomes" id="UP000015101"/>
    </source>
</evidence>
<dbReference type="GO" id="GO:0001760">
    <property type="term" value="F:aminocarboxymuconate-semialdehyde decarboxylase activity"/>
    <property type="evidence" value="ECO:0007669"/>
    <property type="project" value="UniProtKB-UniRule"/>
</dbReference>
<comment type="pathway">
    <text evidence="1 12">Secondary metabolite metabolism; quinolate metabolism.</text>
</comment>
<comment type="function">
    <text evidence="10">Converts alpha-amino-beta-carboxymuconate-epsilon-semialdehyde (ACMS) to alpha-aminomuconate semialdehyde (AMS). ACMS can be converted non-enzymatically to quinolate (QA), a key precursor of NAD, and a potent endogenous excitotoxin of neuronal cells which is implicated in the pathogenesis of various neurodegenerative disorders. In the presence of ACMSD, ACMS is converted to AMS, a benign catabolite. ACMSD ultimately controls the metabolic fate of tryptophan catabolism along the kynurenine pathway.</text>
</comment>
<dbReference type="GO" id="GO:1901606">
    <property type="term" value="P:alpha-amino acid catabolic process"/>
    <property type="evidence" value="ECO:0007669"/>
    <property type="project" value="UniProtKB-ARBA"/>
</dbReference>
<evidence type="ECO:0000256" key="4">
    <source>
        <dbReference type="ARBA" id="ARBA00012365"/>
    </source>
</evidence>
<keyword evidence="16" id="KW-1185">Reference proteome</keyword>
<evidence type="ECO:0000259" key="13">
    <source>
        <dbReference type="Pfam" id="PF04909"/>
    </source>
</evidence>
<dbReference type="GO" id="GO:1904985">
    <property type="term" value="P:negative regulation of quinolinate biosynthetic process"/>
    <property type="evidence" value="ECO:0007669"/>
    <property type="project" value="UniProtKB-UniRule"/>
</dbReference>
<dbReference type="PANTHER" id="PTHR21240">
    <property type="entry name" value="2-AMINO-3-CARBOXYLMUCONATE-6-SEMIALDEHYDE DECARBOXYLASE"/>
    <property type="match status" value="1"/>
</dbReference>
<dbReference type="EC" id="4.1.1.45" evidence="4 12"/>
<evidence type="ECO:0000256" key="12">
    <source>
        <dbReference type="RuleBase" id="RU366045"/>
    </source>
</evidence>
<evidence type="ECO:0000256" key="10">
    <source>
        <dbReference type="ARBA" id="ARBA00025318"/>
    </source>
</evidence>
<evidence type="ECO:0000256" key="9">
    <source>
        <dbReference type="ARBA" id="ARBA00023239"/>
    </source>
</evidence>
<dbReference type="EnsemblMetazoa" id="HelroT185598">
    <property type="protein sequence ID" value="HelroP185598"/>
    <property type="gene ID" value="HelroG185598"/>
</dbReference>
<dbReference type="OMA" id="RIESCIM"/>
<dbReference type="GO" id="GO:0005829">
    <property type="term" value="C:cytosol"/>
    <property type="evidence" value="ECO:0000318"/>
    <property type="project" value="GO_Central"/>
</dbReference>
<dbReference type="STRING" id="6412.T1FN07"/>
<dbReference type="PANTHER" id="PTHR21240:SF27">
    <property type="entry name" value="2-AMINO-3-CARBOXYMUCONATE-6-SEMIALDEHYDE DECARBOXYLASE"/>
    <property type="match status" value="1"/>
</dbReference>
<dbReference type="EMBL" id="AMQM01004430">
    <property type="status" value="NOT_ANNOTATED_CDS"/>
    <property type="molecule type" value="Genomic_DNA"/>
</dbReference>
<evidence type="ECO:0000256" key="2">
    <source>
        <dbReference type="ARBA" id="ARBA00005871"/>
    </source>
</evidence>
<dbReference type="HOGENOM" id="CLU_039329_1_2_1"/>
<reference evidence="16" key="1">
    <citation type="submission" date="2012-12" db="EMBL/GenBank/DDBJ databases">
        <authorList>
            <person name="Hellsten U."/>
            <person name="Grimwood J."/>
            <person name="Chapman J.A."/>
            <person name="Shapiro H."/>
            <person name="Aerts A."/>
            <person name="Otillar R.P."/>
            <person name="Terry A.Y."/>
            <person name="Boore J.L."/>
            <person name="Simakov O."/>
            <person name="Marletaz F."/>
            <person name="Cho S.-J."/>
            <person name="Edsinger-Gonzales E."/>
            <person name="Havlak P."/>
            <person name="Kuo D.-H."/>
            <person name="Larsson T."/>
            <person name="Lv J."/>
            <person name="Arendt D."/>
            <person name="Savage R."/>
            <person name="Osoegawa K."/>
            <person name="de Jong P."/>
            <person name="Lindberg D.R."/>
            <person name="Seaver E.C."/>
            <person name="Weisblat D.A."/>
            <person name="Putnam N.H."/>
            <person name="Grigoriev I.V."/>
            <person name="Rokhsar D.S."/>
        </authorList>
    </citation>
    <scope>NUCLEOTIDE SEQUENCE</scope>
</reference>
<evidence type="ECO:0000256" key="11">
    <source>
        <dbReference type="ARBA" id="ARBA00031120"/>
    </source>
</evidence>
<evidence type="ECO:0000256" key="5">
    <source>
        <dbReference type="ARBA" id="ARBA00021214"/>
    </source>
</evidence>